<dbReference type="InterPro" id="IPR000092">
    <property type="entry name" value="Polyprenyl_synt"/>
</dbReference>
<dbReference type="Proteomes" id="UP000199666">
    <property type="component" value="Unassembled WGS sequence"/>
</dbReference>
<sequence>MHNPVQLQEIIEKAIPLIKYPKHPANLYEPIRYIMNLGGKRIRPVMVLMASELFNDNVTIALDVALAIETFHNFTLVHDDIMDNAPLRRGAQTVHERWGNNNAILSGDVMMVESNKHLSKVAVNVLKAVLDTFNATAQGVCEGQQLDMEFEQRSDVSISEYLEMIRLKTAVLLGGAMKLGAIVGGASEHNANLLYNFGENLGVAFQLQDDILDVYGNPEKFGKQVGGDIIANKKTFLHLKALKLAQKEEASLLLSENFKPEIKVGMVTNLYNKYEIKELATAEMEKHLALANEALAALEVEDYKKTNFRALVKQILEREH</sequence>
<keyword evidence="5" id="KW-0460">Magnesium</keyword>
<dbReference type="Pfam" id="PF00348">
    <property type="entry name" value="polyprenyl_synt"/>
    <property type="match status" value="1"/>
</dbReference>
<dbReference type="RefSeq" id="WP_090992327.1">
    <property type="nucleotide sequence ID" value="NZ_FOPP01000002.1"/>
</dbReference>
<evidence type="ECO:0000256" key="5">
    <source>
        <dbReference type="ARBA" id="ARBA00022842"/>
    </source>
</evidence>
<evidence type="ECO:0000256" key="1">
    <source>
        <dbReference type="ARBA" id="ARBA00001946"/>
    </source>
</evidence>
<evidence type="ECO:0000313" key="7">
    <source>
        <dbReference type="EMBL" id="SFG78983.1"/>
    </source>
</evidence>
<evidence type="ECO:0000313" key="8">
    <source>
        <dbReference type="Proteomes" id="UP000199666"/>
    </source>
</evidence>
<keyword evidence="8" id="KW-1185">Reference proteome</keyword>
<name>A0A1I2UPJ9_9SPHI</name>
<protein>
    <submittedName>
        <fullName evidence="7">Geranylgeranyl diphosphate synthase, type II</fullName>
    </submittedName>
</protein>
<keyword evidence="4" id="KW-0479">Metal-binding</keyword>
<dbReference type="PROSITE" id="PS00444">
    <property type="entry name" value="POLYPRENYL_SYNTHASE_2"/>
    <property type="match status" value="1"/>
</dbReference>
<dbReference type="InterPro" id="IPR033749">
    <property type="entry name" value="Polyprenyl_synt_CS"/>
</dbReference>
<dbReference type="Gene3D" id="1.10.600.10">
    <property type="entry name" value="Farnesyl Diphosphate Synthase"/>
    <property type="match status" value="1"/>
</dbReference>
<dbReference type="PANTHER" id="PTHR12001">
    <property type="entry name" value="GERANYLGERANYL PYROPHOSPHATE SYNTHASE"/>
    <property type="match status" value="1"/>
</dbReference>
<evidence type="ECO:0000256" key="4">
    <source>
        <dbReference type="ARBA" id="ARBA00022723"/>
    </source>
</evidence>
<keyword evidence="3 6" id="KW-0808">Transferase</keyword>
<dbReference type="SFLD" id="SFLDG01017">
    <property type="entry name" value="Polyprenyl_Transferase_Like"/>
    <property type="match status" value="1"/>
</dbReference>
<comment type="cofactor">
    <cofactor evidence="1">
        <name>Mg(2+)</name>
        <dbReference type="ChEBI" id="CHEBI:18420"/>
    </cofactor>
</comment>
<dbReference type="SUPFAM" id="SSF48576">
    <property type="entry name" value="Terpenoid synthases"/>
    <property type="match status" value="1"/>
</dbReference>
<proteinExistence type="inferred from homology"/>
<accession>A0A1I2UPJ9</accession>
<comment type="similarity">
    <text evidence="2 6">Belongs to the FPP/GGPP synthase family.</text>
</comment>
<dbReference type="EMBL" id="FOPP01000002">
    <property type="protein sequence ID" value="SFG78983.1"/>
    <property type="molecule type" value="Genomic_DNA"/>
</dbReference>
<dbReference type="SFLD" id="SFLDS00005">
    <property type="entry name" value="Isoprenoid_Synthase_Type_I"/>
    <property type="match status" value="1"/>
</dbReference>
<dbReference type="InterPro" id="IPR008949">
    <property type="entry name" value="Isoprenoid_synthase_dom_sf"/>
</dbReference>
<dbReference type="AlphaFoldDB" id="A0A1I2UPJ9"/>
<evidence type="ECO:0000256" key="3">
    <source>
        <dbReference type="ARBA" id="ARBA00022679"/>
    </source>
</evidence>
<dbReference type="OrthoDB" id="9805316at2"/>
<dbReference type="GO" id="GO:0004659">
    <property type="term" value="F:prenyltransferase activity"/>
    <property type="evidence" value="ECO:0007669"/>
    <property type="project" value="InterPro"/>
</dbReference>
<evidence type="ECO:0000256" key="6">
    <source>
        <dbReference type="RuleBase" id="RU004466"/>
    </source>
</evidence>
<evidence type="ECO:0000256" key="2">
    <source>
        <dbReference type="ARBA" id="ARBA00006706"/>
    </source>
</evidence>
<organism evidence="7 8">
    <name type="scientific">Pedobacter insulae</name>
    <dbReference type="NCBI Taxonomy" id="414048"/>
    <lineage>
        <taxon>Bacteria</taxon>
        <taxon>Pseudomonadati</taxon>
        <taxon>Bacteroidota</taxon>
        <taxon>Sphingobacteriia</taxon>
        <taxon>Sphingobacteriales</taxon>
        <taxon>Sphingobacteriaceae</taxon>
        <taxon>Pedobacter</taxon>
    </lineage>
</organism>
<dbReference type="STRING" id="414048.SAMN04489864_102275"/>
<gene>
    <name evidence="7" type="ORF">SAMN04489864_102275</name>
</gene>
<dbReference type="PANTHER" id="PTHR12001:SF85">
    <property type="entry name" value="SHORT CHAIN ISOPRENYL DIPHOSPHATE SYNTHASE"/>
    <property type="match status" value="1"/>
</dbReference>
<dbReference type="CDD" id="cd00685">
    <property type="entry name" value="Trans_IPPS_HT"/>
    <property type="match status" value="1"/>
</dbReference>
<dbReference type="GO" id="GO:0008299">
    <property type="term" value="P:isoprenoid biosynthetic process"/>
    <property type="evidence" value="ECO:0007669"/>
    <property type="project" value="InterPro"/>
</dbReference>
<dbReference type="GO" id="GO:0046872">
    <property type="term" value="F:metal ion binding"/>
    <property type="evidence" value="ECO:0007669"/>
    <property type="project" value="UniProtKB-KW"/>
</dbReference>
<reference evidence="7 8" key="1">
    <citation type="submission" date="2016-10" db="EMBL/GenBank/DDBJ databases">
        <authorList>
            <person name="de Groot N.N."/>
        </authorList>
    </citation>
    <scope>NUCLEOTIDE SEQUENCE [LARGE SCALE GENOMIC DNA]</scope>
    <source>
        <strain evidence="7 8">DSM 18684</strain>
    </source>
</reference>
<dbReference type="PROSITE" id="PS00723">
    <property type="entry name" value="POLYPRENYL_SYNTHASE_1"/>
    <property type="match status" value="1"/>
</dbReference>